<dbReference type="PANTHER" id="PTHR43190:SF3">
    <property type="entry name" value="N-ACETYL-D-GLUCOSAMINE KINASE"/>
    <property type="match status" value="1"/>
</dbReference>
<dbReference type="AlphaFoldDB" id="G8QRC7"/>
<dbReference type="InterPro" id="IPR052519">
    <property type="entry name" value="Euk-type_GlcNAc_Kinase"/>
</dbReference>
<evidence type="ECO:0000313" key="3">
    <source>
        <dbReference type="Proteomes" id="UP000005632"/>
    </source>
</evidence>
<dbReference type="OrthoDB" id="9772633at2"/>
<dbReference type="Proteomes" id="UP000005632">
    <property type="component" value="Chromosome"/>
</dbReference>
<gene>
    <name evidence="2" type="ordered locus">SpiGrapes_0955</name>
</gene>
<evidence type="ECO:0000313" key="2">
    <source>
        <dbReference type="EMBL" id="AEV28780.1"/>
    </source>
</evidence>
<dbReference type="InterPro" id="IPR043129">
    <property type="entry name" value="ATPase_NBD"/>
</dbReference>
<dbReference type="STRING" id="158190.SpiGrapes_0955"/>
<dbReference type="eggNOG" id="COG2971">
    <property type="taxonomic scope" value="Bacteria"/>
</dbReference>
<dbReference type="EMBL" id="CP003155">
    <property type="protein sequence ID" value="AEV28780.1"/>
    <property type="molecule type" value="Genomic_DNA"/>
</dbReference>
<dbReference type="CDD" id="cd24007">
    <property type="entry name" value="ASKHA_NBD_eukNAGK-like"/>
    <property type="match status" value="1"/>
</dbReference>
<organism evidence="2 3">
    <name type="scientific">Sphaerochaeta pleomorpha (strain ATCC BAA-1885 / DSM 22778 / Grapes)</name>
    <dbReference type="NCBI Taxonomy" id="158190"/>
    <lineage>
        <taxon>Bacteria</taxon>
        <taxon>Pseudomonadati</taxon>
        <taxon>Spirochaetota</taxon>
        <taxon>Spirochaetia</taxon>
        <taxon>Spirochaetales</taxon>
        <taxon>Sphaerochaetaceae</taxon>
        <taxon>Sphaerochaeta</taxon>
    </lineage>
</organism>
<keyword evidence="2" id="KW-0808">Transferase</keyword>
<dbReference type="KEGG" id="sgp:SpiGrapes_0955"/>
<dbReference type="Pfam" id="PF01869">
    <property type="entry name" value="BcrAD_BadFG"/>
    <property type="match status" value="1"/>
</dbReference>
<dbReference type="GO" id="GO:0016301">
    <property type="term" value="F:kinase activity"/>
    <property type="evidence" value="ECO:0007669"/>
    <property type="project" value="UniProtKB-KW"/>
</dbReference>
<protein>
    <submittedName>
        <fullName evidence="2">Putative N-acetylglucosamine kinase</fullName>
    </submittedName>
</protein>
<proteinExistence type="predicted"/>
<dbReference type="SUPFAM" id="SSF53067">
    <property type="entry name" value="Actin-like ATPase domain"/>
    <property type="match status" value="2"/>
</dbReference>
<sequence>MKGLFYGLDGGGTRCRLAIWDENKRLIYKDEGESSNVYAVGFEQAKSNVRSLLEKAAKNPLVEVSKIRALCFGSAGLARDTERSRWLSFFESQFPEPIALLLCTDAEIMLAGSLNEPTGIGLIAGTGSICIGRNEDGVVVRAGGMGTALGDEGSAWWIAKEAVRRTLRSKENRDLPTTMETTIHAFFHLESLYDCIPFFNDKSLTKSAVAEFAPFVSVAAEQGDQLALAILEEAATELASLVNSVESRLGGQFLHRITLGGGVLEHDKLIRKLFLEKLTPTLIVCPSRGTALDGAGILAFSLVQ</sequence>
<keyword evidence="3" id="KW-1185">Reference proteome</keyword>
<keyword evidence="2" id="KW-0418">Kinase</keyword>
<feature type="domain" description="ATPase BadF/BadG/BcrA/BcrD type" evidence="1">
    <location>
        <begin position="7"/>
        <end position="273"/>
    </location>
</feature>
<name>G8QRC7_SPHPG</name>
<dbReference type="InterPro" id="IPR002731">
    <property type="entry name" value="ATPase_BadF"/>
</dbReference>
<reference evidence="2 3" key="1">
    <citation type="submission" date="2011-11" db="EMBL/GenBank/DDBJ databases">
        <title>Complete sequence of Spirochaeta sp. grapes.</title>
        <authorList>
            <consortium name="US DOE Joint Genome Institute"/>
            <person name="Lucas S."/>
            <person name="Han J."/>
            <person name="Lapidus A."/>
            <person name="Cheng J.-F."/>
            <person name="Goodwin L."/>
            <person name="Pitluck S."/>
            <person name="Peters L."/>
            <person name="Ovchinnikova G."/>
            <person name="Munk A.C."/>
            <person name="Detter J.C."/>
            <person name="Han C."/>
            <person name="Tapia R."/>
            <person name="Land M."/>
            <person name="Hauser L."/>
            <person name="Kyrpides N."/>
            <person name="Ivanova N."/>
            <person name="Pagani I."/>
            <person name="Ritalahtilisa K."/>
            <person name="Loeffler F."/>
            <person name="Woyke T."/>
        </authorList>
    </citation>
    <scope>NUCLEOTIDE SEQUENCE [LARGE SCALE GENOMIC DNA]</scope>
    <source>
        <strain evidence="3">ATCC BAA-1885 / DSM 22778 / Grapes</strain>
    </source>
</reference>
<dbReference type="HOGENOM" id="CLU_016274_1_0_12"/>
<evidence type="ECO:0000259" key="1">
    <source>
        <dbReference type="Pfam" id="PF01869"/>
    </source>
</evidence>
<dbReference type="PANTHER" id="PTHR43190">
    <property type="entry name" value="N-ACETYL-D-GLUCOSAMINE KINASE"/>
    <property type="match status" value="1"/>
</dbReference>
<dbReference type="RefSeq" id="WP_014269629.1">
    <property type="nucleotide sequence ID" value="NC_016633.1"/>
</dbReference>
<dbReference type="Gene3D" id="3.30.420.40">
    <property type="match status" value="2"/>
</dbReference>
<accession>G8QRC7</accession>